<dbReference type="EMBL" id="WNDX01000107">
    <property type="protein sequence ID" value="KAF1041767.1"/>
    <property type="molecule type" value="Genomic_DNA"/>
</dbReference>
<accession>A0A7V8FV72</accession>
<organism evidence="3 4">
    <name type="scientific">Herbaspirillum frisingense</name>
    <dbReference type="NCBI Taxonomy" id="92645"/>
    <lineage>
        <taxon>Bacteria</taxon>
        <taxon>Pseudomonadati</taxon>
        <taxon>Pseudomonadota</taxon>
        <taxon>Betaproteobacteria</taxon>
        <taxon>Burkholderiales</taxon>
        <taxon>Oxalobacteraceae</taxon>
        <taxon>Herbaspirillum</taxon>
    </lineage>
</organism>
<feature type="compositionally biased region" description="Pro residues" evidence="1">
    <location>
        <begin position="51"/>
        <end position="60"/>
    </location>
</feature>
<feature type="chain" id="PRO_5031354338" description="Flagellar protein FlhE" evidence="2">
    <location>
        <begin position="24"/>
        <end position="186"/>
    </location>
</feature>
<name>A0A7V8FV72_9BURK</name>
<reference evidence="4" key="1">
    <citation type="journal article" date="2020" name="MBio">
        <title>Horizontal gene transfer to a defensive symbiont with a reduced genome amongst a multipartite beetle microbiome.</title>
        <authorList>
            <person name="Waterworth S.C."/>
            <person name="Florez L.V."/>
            <person name="Rees E.R."/>
            <person name="Hertweck C."/>
            <person name="Kaltenpoth M."/>
            <person name="Kwan J.C."/>
        </authorList>
    </citation>
    <scope>NUCLEOTIDE SEQUENCE [LARGE SCALE GENOMIC DNA]</scope>
</reference>
<evidence type="ECO:0008006" key="5">
    <source>
        <dbReference type="Google" id="ProtNLM"/>
    </source>
</evidence>
<protein>
    <recommendedName>
        <fullName evidence="5">Flagellar protein FlhE</fullName>
    </recommendedName>
</protein>
<feature type="signal peptide" evidence="2">
    <location>
        <begin position="1"/>
        <end position="23"/>
    </location>
</feature>
<dbReference type="InterPro" id="IPR009420">
    <property type="entry name" value="FlhE"/>
</dbReference>
<keyword evidence="2" id="KW-0732">Signal</keyword>
<dbReference type="AlphaFoldDB" id="A0A7V8FV72"/>
<dbReference type="Pfam" id="PF06366">
    <property type="entry name" value="FlhE"/>
    <property type="match status" value="1"/>
</dbReference>
<feature type="region of interest" description="Disordered" evidence="1">
    <location>
        <begin position="47"/>
        <end position="75"/>
    </location>
</feature>
<sequence>MLERSVAAAAWVALAGLPALAMAQTYVDRNLSVSPAAREGSRPIVIISPVQPAPPPPPGPAAQKKGPVGSYASDAAGPDIRAKNADYTTQFRVIEQVPAGSTINKVAWRYGVASKPTGFEALLCWQDAGMCWSVTDASSGSTDFFNGKDARRPFILYYRVKGSGHLPGGWVKGDVNQVIVTYDVPG</sequence>
<evidence type="ECO:0000256" key="1">
    <source>
        <dbReference type="SAM" id="MobiDB-lite"/>
    </source>
</evidence>
<proteinExistence type="predicted"/>
<evidence type="ECO:0000256" key="2">
    <source>
        <dbReference type="SAM" id="SignalP"/>
    </source>
</evidence>
<comment type="caution">
    <text evidence="3">The sequence shown here is derived from an EMBL/GenBank/DDBJ whole genome shotgun (WGS) entry which is preliminary data.</text>
</comment>
<gene>
    <name evidence="3" type="ORF">GAK35_03109</name>
</gene>
<evidence type="ECO:0000313" key="3">
    <source>
        <dbReference type="EMBL" id="KAF1041767.1"/>
    </source>
</evidence>
<dbReference type="Proteomes" id="UP000462435">
    <property type="component" value="Unassembled WGS sequence"/>
</dbReference>
<evidence type="ECO:0000313" key="4">
    <source>
        <dbReference type="Proteomes" id="UP000462435"/>
    </source>
</evidence>